<accession>A0AAN0MCH4</accession>
<proteinExistence type="predicted"/>
<dbReference type="KEGG" id="yrh:AABB31_09865"/>
<reference evidence="1 2" key="2">
    <citation type="submission" date="2024-08" db="EMBL/GenBank/DDBJ databases">
        <title>Phylogenomic analyses of a clade within the roseobacter group suggest taxonomic reassignments of species of the genera Aestuariivita, Citreicella, Loktanella, Nautella, Pelagibaca, Ruegeria, Thalassobius, Thiobacimonas and Tropicibacter, and the proposal o.</title>
        <authorList>
            <person name="Jeon C.O."/>
        </authorList>
    </citation>
    <scope>NUCLEOTIDE SEQUENCE [LARGE SCALE GENOMIC DNA]</scope>
    <source>
        <strain evidence="1 2">SS1-5</strain>
    </source>
</reference>
<evidence type="ECO:0000313" key="1">
    <source>
        <dbReference type="EMBL" id="WZU69126.1"/>
    </source>
</evidence>
<keyword evidence="2" id="KW-1185">Reference proteome</keyword>
<dbReference type="AlphaFoldDB" id="A0AAN0MCH4"/>
<dbReference type="PROSITE" id="PS51257">
    <property type="entry name" value="PROKAR_LIPOPROTEIN"/>
    <property type="match status" value="1"/>
</dbReference>
<organism evidence="1 2">
    <name type="scientific">Yoonia rhodophyticola</name>
    <dbReference type="NCBI Taxonomy" id="3137370"/>
    <lineage>
        <taxon>Bacteria</taxon>
        <taxon>Pseudomonadati</taxon>
        <taxon>Pseudomonadota</taxon>
        <taxon>Alphaproteobacteria</taxon>
        <taxon>Rhodobacterales</taxon>
        <taxon>Paracoccaceae</taxon>
        <taxon>Yoonia</taxon>
    </lineage>
</organism>
<dbReference type="RefSeq" id="WP_342078419.1">
    <property type="nucleotide sequence ID" value="NZ_CP151767.2"/>
</dbReference>
<dbReference type="EMBL" id="CP151767">
    <property type="protein sequence ID" value="WZU69126.1"/>
    <property type="molecule type" value="Genomic_DNA"/>
</dbReference>
<gene>
    <name evidence="1" type="ORF">AABB31_09865</name>
</gene>
<evidence type="ECO:0000313" key="2">
    <source>
        <dbReference type="Proteomes" id="UP001470809"/>
    </source>
</evidence>
<evidence type="ECO:0008006" key="3">
    <source>
        <dbReference type="Google" id="ProtNLM"/>
    </source>
</evidence>
<reference evidence="2" key="1">
    <citation type="submission" date="2024-04" db="EMBL/GenBank/DDBJ databases">
        <title>Phylogenomic analyses of a clade within the roseobacter group suggest taxonomic reassignments of species of the genera Aestuariivita, Citreicella, Loktanella, Nautella, Pelagibaca, Ruegeria, Thalassobius, Thiobacimonas and Tropicibacter, and the proposal o.</title>
        <authorList>
            <person name="Jeon C.O."/>
        </authorList>
    </citation>
    <scope>NUCLEOTIDE SEQUENCE [LARGE SCALE GENOMIC DNA]</scope>
    <source>
        <strain evidence="2">SS1-5</strain>
    </source>
</reference>
<dbReference type="Proteomes" id="UP001470809">
    <property type="component" value="Chromosome"/>
</dbReference>
<sequence length="128" mass="14451">MRTALIILPLAALAACATPREECIDVALRDTRVINALVTETQRNLQRGYAIEQKQEVRTVRETCRGRNEDGTTFRFRCDETRTITTNVPVAIDLNEEQKKLDSLLERQALSQSRSNQAIAQCIAVHPE</sequence>
<protein>
    <recommendedName>
        <fullName evidence="3">Lipoprotein</fullName>
    </recommendedName>
</protein>
<name>A0AAN0MCH4_9RHOB</name>